<proteinExistence type="predicted"/>
<gene>
    <name evidence="1" type="ORF">DICVIV_02818</name>
</gene>
<sequence length="80" mass="9077">MSVGITDWNACSHHFFGSTAYSLWIYQRYTDKMAKKSLTGRQYPTIYSIPKISVQFADGPTKLGLLIELDLHCIESFITA</sequence>
<dbReference type="EMBL" id="KN716192">
    <property type="protein sequence ID" value="KJH51057.1"/>
    <property type="molecule type" value="Genomic_DNA"/>
</dbReference>
<name>A0A0D8Y4D4_DICVI</name>
<accession>A0A0D8Y4D4</accession>
<keyword evidence="2" id="KW-1185">Reference proteome</keyword>
<evidence type="ECO:0000313" key="1">
    <source>
        <dbReference type="EMBL" id="KJH51057.1"/>
    </source>
</evidence>
<organism evidence="1 2">
    <name type="scientific">Dictyocaulus viviparus</name>
    <name type="common">Bovine lungworm</name>
    <dbReference type="NCBI Taxonomy" id="29172"/>
    <lineage>
        <taxon>Eukaryota</taxon>
        <taxon>Metazoa</taxon>
        <taxon>Ecdysozoa</taxon>
        <taxon>Nematoda</taxon>
        <taxon>Chromadorea</taxon>
        <taxon>Rhabditida</taxon>
        <taxon>Rhabditina</taxon>
        <taxon>Rhabditomorpha</taxon>
        <taxon>Strongyloidea</taxon>
        <taxon>Metastrongylidae</taxon>
        <taxon>Dictyocaulus</taxon>
    </lineage>
</organism>
<protein>
    <submittedName>
        <fullName evidence="1">Uncharacterized protein</fullName>
    </submittedName>
</protein>
<reference evidence="2" key="2">
    <citation type="journal article" date="2016" name="Sci. Rep.">
        <title>Dictyocaulus viviparus genome, variome and transcriptome elucidate lungworm biology and support future intervention.</title>
        <authorList>
            <person name="McNulty S.N."/>
            <person name="Strube C."/>
            <person name="Rosa B.A."/>
            <person name="Martin J.C."/>
            <person name="Tyagi R."/>
            <person name="Choi Y.J."/>
            <person name="Wang Q."/>
            <person name="Hallsworth Pepin K."/>
            <person name="Zhang X."/>
            <person name="Ozersky P."/>
            <person name="Wilson R.K."/>
            <person name="Sternberg P.W."/>
            <person name="Gasser R.B."/>
            <person name="Mitreva M."/>
        </authorList>
    </citation>
    <scope>NUCLEOTIDE SEQUENCE [LARGE SCALE GENOMIC DNA]</scope>
    <source>
        <strain evidence="2">HannoverDv2000</strain>
    </source>
</reference>
<reference evidence="1 2" key="1">
    <citation type="submission" date="2013-11" db="EMBL/GenBank/DDBJ databases">
        <title>Draft genome of the bovine lungworm Dictyocaulus viviparus.</title>
        <authorList>
            <person name="Mitreva M."/>
        </authorList>
    </citation>
    <scope>NUCLEOTIDE SEQUENCE [LARGE SCALE GENOMIC DNA]</scope>
    <source>
        <strain evidence="1 2">HannoverDv2000</strain>
    </source>
</reference>
<dbReference type="Proteomes" id="UP000053766">
    <property type="component" value="Unassembled WGS sequence"/>
</dbReference>
<evidence type="ECO:0000313" key="2">
    <source>
        <dbReference type="Proteomes" id="UP000053766"/>
    </source>
</evidence>
<dbReference type="AlphaFoldDB" id="A0A0D8Y4D4"/>